<proteinExistence type="predicted"/>
<evidence type="ECO:0000313" key="1">
    <source>
        <dbReference type="EMBL" id="MFF3337703.1"/>
    </source>
</evidence>
<accession>A0ABW6R8B9</accession>
<sequence>MEREALASLLTDGTEAATAARDAVLRGGAYVVWDGSDGSTSAESLARVYERRLRHTRRIGQETLDLERAVRRLRGHAAPARLGRVDATDRSWAYMLFLDEDGQSLIACTGVKQPKR</sequence>
<dbReference type="RefSeq" id="WP_355715943.1">
    <property type="nucleotide sequence ID" value="NZ_JBEXNP010000004.1"/>
</dbReference>
<dbReference type="EMBL" id="JBIAPK010000001">
    <property type="protein sequence ID" value="MFF3337703.1"/>
    <property type="molecule type" value="Genomic_DNA"/>
</dbReference>
<keyword evidence="2" id="KW-1185">Reference proteome</keyword>
<organism evidence="1 2">
    <name type="scientific">Streptomyces flavidovirens</name>
    <dbReference type="NCBI Taxonomy" id="67298"/>
    <lineage>
        <taxon>Bacteria</taxon>
        <taxon>Bacillati</taxon>
        <taxon>Actinomycetota</taxon>
        <taxon>Actinomycetes</taxon>
        <taxon>Kitasatosporales</taxon>
        <taxon>Streptomycetaceae</taxon>
        <taxon>Streptomyces</taxon>
    </lineage>
</organism>
<protein>
    <recommendedName>
        <fullName evidence="3">Nuclear transport factor 2 family protein</fullName>
    </recommendedName>
</protein>
<evidence type="ECO:0000313" key="2">
    <source>
        <dbReference type="Proteomes" id="UP001601976"/>
    </source>
</evidence>
<reference evidence="1 2" key="1">
    <citation type="submission" date="2024-10" db="EMBL/GenBank/DDBJ databases">
        <title>The Natural Products Discovery Center: Release of the First 8490 Sequenced Strains for Exploring Actinobacteria Biosynthetic Diversity.</title>
        <authorList>
            <person name="Kalkreuter E."/>
            <person name="Kautsar S.A."/>
            <person name="Yang D."/>
            <person name="Bader C.D."/>
            <person name="Teijaro C.N."/>
            <person name="Fluegel L."/>
            <person name="Davis C.M."/>
            <person name="Simpson J.R."/>
            <person name="Lauterbach L."/>
            <person name="Steele A.D."/>
            <person name="Gui C."/>
            <person name="Meng S."/>
            <person name="Li G."/>
            <person name="Viehrig K."/>
            <person name="Ye F."/>
            <person name="Su P."/>
            <person name="Kiefer A.F."/>
            <person name="Nichols A."/>
            <person name="Cepeda A.J."/>
            <person name="Yan W."/>
            <person name="Fan B."/>
            <person name="Jiang Y."/>
            <person name="Adhikari A."/>
            <person name="Zheng C.-J."/>
            <person name="Schuster L."/>
            <person name="Cowan T.M."/>
            <person name="Smanski M.J."/>
            <person name="Chevrette M.G."/>
            <person name="De Carvalho L.P.S."/>
            <person name="Shen B."/>
        </authorList>
    </citation>
    <scope>NUCLEOTIDE SEQUENCE [LARGE SCALE GENOMIC DNA]</scope>
    <source>
        <strain evidence="1 2">NPDC003029</strain>
    </source>
</reference>
<evidence type="ECO:0008006" key="3">
    <source>
        <dbReference type="Google" id="ProtNLM"/>
    </source>
</evidence>
<gene>
    <name evidence="1" type="ORF">ACFYWW_03045</name>
</gene>
<comment type="caution">
    <text evidence="1">The sequence shown here is derived from an EMBL/GenBank/DDBJ whole genome shotgun (WGS) entry which is preliminary data.</text>
</comment>
<name>A0ABW6R8B9_9ACTN</name>
<dbReference type="Proteomes" id="UP001601976">
    <property type="component" value="Unassembled WGS sequence"/>
</dbReference>